<dbReference type="InterPro" id="IPR053148">
    <property type="entry name" value="PD-DEXK-like_domain"/>
</dbReference>
<dbReference type="EMBL" id="OFTC01000088">
    <property type="protein sequence ID" value="SOZ40932.1"/>
    <property type="molecule type" value="Genomic_DNA"/>
</dbReference>
<dbReference type="Proteomes" id="UP000255168">
    <property type="component" value="Plasmid II"/>
</dbReference>
<evidence type="ECO:0000313" key="4">
    <source>
        <dbReference type="Proteomes" id="UP000255168"/>
    </source>
</evidence>
<feature type="domain" description="YhcG N-terminal" evidence="1">
    <location>
        <begin position="1"/>
        <end position="86"/>
    </location>
</feature>
<keyword evidence="3" id="KW-0614">Plasmid</keyword>
<evidence type="ECO:0000313" key="3">
    <source>
        <dbReference type="EMBL" id="SPD58982.1"/>
    </source>
</evidence>
<geneLocation type="plasmid" evidence="3">
    <name>II</name>
</geneLocation>
<keyword evidence="5" id="KW-1185">Reference proteome</keyword>
<sequence>MAAHLIRDYGGSFADKNLCRMVQFAIAFPDEPIVLTLSRQLSSSYFVVFLPMKDSLLRNYYVQMASAERWSVRTLRERIDSMLYERTVLSKKPDSLIAQELTALHCTSRMSPILVMRDPYSSTSWVAGHLARGETWSGSSVPPSSV</sequence>
<gene>
    <name evidence="2" type="ORF">CBM2605_U20004</name>
    <name evidence="3" type="ORF">CBM2607_MP10384</name>
</gene>
<organism evidence="3 4">
    <name type="scientific">Cupriavidus neocaledonicus</name>
    <dbReference type="NCBI Taxonomy" id="1040979"/>
    <lineage>
        <taxon>Bacteria</taxon>
        <taxon>Pseudomonadati</taxon>
        <taxon>Pseudomonadota</taxon>
        <taxon>Betaproteobacteria</taxon>
        <taxon>Burkholderiales</taxon>
        <taxon>Burkholderiaceae</taxon>
        <taxon>Cupriavidus</taxon>
    </lineage>
</organism>
<geneLocation type="plasmid" evidence="4">
    <name>ii</name>
</geneLocation>
<dbReference type="Pfam" id="PF17761">
    <property type="entry name" value="DUF1016_N"/>
    <property type="match status" value="1"/>
</dbReference>
<reference evidence="4 5" key="1">
    <citation type="submission" date="2018-01" db="EMBL/GenBank/DDBJ databases">
        <authorList>
            <person name="Clerissi C."/>
        </authorList>
    </citation>
    <scope>NUCLEOTIDE SEQUENCE [LARGE SCALE GENOMIC DNA]</scope>
    <source>
        <strain evidence="2">Cupriavidus taiwanensis STM 6082</strain>
        <strain evidence="3">Cupriavidus taiwanensis STM 6160</strain>
        <plasmid evidence="4">ii</plasmid>
        <plasmid evidence="3">II</plasmid>
    </source>
</reference>
<evidence type="ECO:0000259" key="1">
    <source>
        <dbReference type="Pfam" id="PF17761"/>
    </source>
</evidence>
<dbReference type="PANTHER" id="PTHR30547">
    <property type="entry name" value="UNCHARACTERIZED PROTEIN YHCG-RELATED"/>
    <property type="match status" value="1"/>
</dbReference>
<dbReference type="EMBL" id="LT984807">
    <property type="protein sequence ID" value="SPD58982.1"/>
    <property type="molecule type" value="Genomic_DNA"/>
</dbReference>
<dbReference type="PANTHER" id="PTHR30547:SF5">
    <property type="entry name" value="NUCLEASE YHCG-RELATED"/>
    <property type="match status" value="1"/>
</dbReference>
<evidence type="ECO:0000313" key="5">
    <source>
        <dbReference type="Proteomes" id="UP000256710"/>
    </source>
</evidence>
<proteinExistence type="predicted"/>
<dbReference type="InterPro" id="IPR041527">
    <property type="entry name" value="YhcG_N"/>
</dbReference>
<accession>A0A375HM75</accession>
<name>A0A375HM75_9BURK</name>
<dbReference type="Proteomes" id="UP000256710">
    <property type="component" value="Unassembled WGS sequence"/>
</dbReference>
<protein>
    <recommendedName>
        <fullName evidence="1">YhcG N-terminal domain-containing protein</fullName>
    </recommendedName>
</protein>
<dbReference type="AlphaFoldDB" id="A0A375HM75"/>
<evidence type="ECO:0000313" key="2">
    <source>
        <dbReference type="EMBL" id="SOZ40932.1"/>
    </source>
</evidence>